<dbReference type="Proteomes" id="UP000046393">
    <property type="component" value="Unplaced"/>
</dbReference>
<feature type="transmembrane region" description="Helical" evidence="6">
    <location>
        <begin position="93"/>
        <end position="114"/>
    </location>
</feature>
<feature type="domain" description="Yip1" evidence="8">
    <location>
        <begin position="90"/>
        <end position="244"/>
    </location>
</feature>
<feature type="transmembrane region" description="Helical" evidence="6">
    <location>
        <begin position="171"/>
        <end position="192"/>
    </location>
</feature>
<reference evidence="10" key="1">
    <citation type="submission" date="2017-02" db="UniProtKB">
        <authorList>
            <consortium name="WormBaseParasite"/>
        </authorList>
    </citation>
    <scope>IDENTIFICATION</scope>
</reference>
<dbReference type="InterPro" id="IPR039765">
    <property type="entry name" value="Yip5/YIPF1/YIPF2"/>
</dbReference>
<comment type="subcellular location">
    <subcellularLocation>
        <location evidence="6">Golgi apparatus membrane</location>
        <topology evidence="6">Multi-pass membrane protein</topology>
    </subcellularLocation>
    <subcellularLocation>
        <location evidence="1">Membrane</location>
        <topology evidence="1">Multi-pass membrane protein</topology>
    </subcellularLocation>
</comment>
<dbReference type="AlphaFoldDB" id="A0A0N5AW30"/>
<accession>A0A0N5AW30</accession>
<evidence type="ECO:0000256" key="3">
    <source>
        <dbReference type="ARBA" id="ARBA00022692"/>
    </source>
</evidence>
<comment type="similarity">
    <text evidence="2 6">Belongs to the YIP1 family.</text>
</comment>
<evidence type="ECO:0000256" key="5">
    <source>
        <dbReference type="ARBA" id="ARBA00023136"/>
    </source>
</evidence>
<evidence type="ECO:0000259" key="8">
    <source>
        <dbReference type="Pfam" id="PF04893"/>
    </source>
</evidence>
<evidence type="ECO:0000256" key="4">
    <source>
        <dbReference type="ARBA" id="ARBA00022989"/>
    </source>
</evidence>
<feature type="compositionally biased region" description="Polar residues" evidence="7">
    <location>
        <begin position="9"/>
        <end position="37"/>
    </location>
</feature>
<sequence length="287" mass="32534">MDSLKFQDFNLNSEVPQSNGAEFQPSTKVYPSSGETSSEGKDLSSKKNFFSFEFYQQYFDVDTEQVLMRILNSMVPRFGSNFIVDHVQPVPDLYGPVWISITLVFMTAICGNLAKYIETSGDVQNETYSSDFRLITGASTLIACYVILIPFALYTLFWYRKSELQYSYLELFCAYGYSLSIFVPVSILWVINIQLFRWLLIVISVLASGTVLMSSIWPALKTDRNRFISFGAILGVLLLHCFLAVTFKEYYFDASQSERSMVGAAKIQATTEVSSAQTVIKEITRHV</sequence>
<evidence type="ECO:0000256" key="1">
    <source>
        <dbReference type="ARBA" id="ARBA00004141"/>
    </source>
</evidence>
<dbReference type="PANTHER" id="PTHR12822">
    <property type="entry name" value="PROTEIN YIPF"/>
    <property type="match status" value="1"/>
</dbReference>
<keyword evidence="4 6" id="KW-1133">Transmembrane helix</keyword>
<dbReference type="GO" id="GO:0016192">
    <property type="term" value="P:vesicle-mediated transport"/>
    <property type="evidence" value="ECO:0007669"/>
    <property type="project" value="InterPro"/>
</dbReference>
<keyword evidence="3 6" id="KW-0812">Transmembrane</keyword>
<dbReference type="GO" id="GO:0031267">
    <property type="term" value="F:small GTPase binding"/>
    <property type="evidence" value="ECO:0007669"/>
    <property type="project" value="InterPro"/>
</dbReference>
<evidence type="ECO:0000256" key="7">
    <source>
        <dbReference type="SAM" id="MobiDB-lite"/>
    </source>
</evidence>
<name>A0A0N5AW30_9BILA</name>
<evidence type="ECO:0000313" key="9">
    <source>
        <dbReference type="Proteomes" id="UP000046393"/>
    </source>
</evidence>
<dbReference type="InterPro" id="IPR006977">
    <property type="entry name" value="Yip1_dom"/>
</dbReference>
<feature type="transmembrane region" description="Helical" evidence="6">
    <location>
        <begin position="227"/>
        <end position="247"/>
    </location>
</feature>
<dbReference type="PANTHER" id="PTHR12822:SF2">
    <property type="entry name" value="PROTEIN YIPF"/>
    <property type="match status" value="1"/>
</dbReference>
<evidence type="ECO:0000256" key="2">
    <source>
        <dbReference type="ARBA" id="ARBA00010596"/>
    </source>
</evidence>
<protein>
    <recommendedName>
        <fullName evidence="6">Protein YIPF</fullName>
    </recommendedName>
</protein>
<feature type="region of interest" description="Disordered" evidence="7">
    <location>
        <begin position="1"/>
        <end position="43"/>
    </location>
</feature>
<feature type="transmembrane region" description="Helical" evidence="6">
    <location>
        <begin position="198"/>
        <end position="220"/>
    </location>
</feature>
<dbReference type="GO" id="GO:0000139">
    <property type="term" value="C:Golgi membrane"/>
    <property type="evidence" value="ECO:0007669"/>
    <property type="project" value="UniProtKB-SubCell"/>
</dbReference>
<feature type="transmembrane region" description="Helical" evidence="6">
    <location>
        <begin position="134"/>
        <end position="159"/>
    </location>
</feature>
<evidence type="ECO:0000313" key="10">
    <source>
        <dbReference type="WBParaSite" id="SMUV_0000911401-mRNA-1"/>
    </source>
</evidence>
<dbReference type="Pfam" id="PF04893">
    <property type="entry name" value="Yip1"/>
    <property type="match status" value="1"/>
</dbReference>
<proteinExistence type="inferred from homology"/>
<dbReference type="STRING" id="451379.A0A0N5AW30"/>
<evidence type="ECO:0000256" key="6">
    <source>
        <dbReference type="RuleBase" id="RU361264"/>
    </source>
</evidence>
<dbReference type="WBParaSite" id="SMUV_0000911401-mRNA-1">
    <property type="protein sequence ID" value="SMUV_0000911401-mRNA-1"/>
    <property type="gene ID" value="SMUV_0000911401"/>
</dbReference>
<organism evidence="9 10">
    <name type="scientific">Syphacia muris</name>
    <dbReference type="NCBI Taxonomy" id="451379"/>
    <lineage>
        <taxon>Eukaryota</taxon>
        <taxon>Metazoa</taxon>
        <taxon>Ecdysozoa</taxon>
        <taxon>Nematoda</taxon>
        <taxon>Chromadorea</taxon>
        <taxon>Rhabditida</taxon>
        <taxon>Spirurina</taxon>
        <taxon>Oxyuridomorpha</taxon>
        <taxon>Oxyuroidea</taxon>
        <taxon>Oxyuridae</taxon>
        <taxon>Syphacia</taxon>
    </lineage>
</organism>
<keyword evidence="5 6" id="KW-0472">Membrane</keyword>
<keyword evidence="9" id="KW-1185">Reference proteome</keyword>